<dbReference type="GO" id="GO:0006366">
    <property type="term" value="P:transcription by RNA polymerase II"/>
    <property type="evidence" value="ECO:0007669"/>
    <property type="project" value="InterPro"/>
</dbReference>
<protein>
    <submittedName>
        <fullName evidence="5">RPAP1-like protein</fullName>
    </submittedName>
</protein>
<accession>A0AA40F2F2</accession>
<feature type="region of interest" description="Disordered" evidence="2">
    <location>
        <begin position="1"/>
        <end position="97"/>
    </location>
</feature>
<dbReference type="PANTHER" id="PTHR21483:SF18">
    <property type="entry name" value="RNA POLYMERASE II-ASSOCIATED PROTEIN 1"/>
    <property type="match status" value="1"/>
</dbReference>
<feature type="domain" description="RPAP1 C-terminal" evidence="3">
    <location>
        <begin position="265"/>
        <end position="332"/>
    </location>
</feature>
<dbReference type="InterPro" id="IPR039913">
    <property type="entry name" value="RPAP1/Rba50"/>
</dbReference>
<evidence type="ECO:0000259" key="3">
    <source>
        <dbReference type="Pfam" id="PF08620"/>
    </source>
</evidence>
<sequence>MEATLPIFDVQERKVNETKPPSFPDPTSTASSGFPAPKKRVSAFKQRRQGQPEPAAPTAKPGPSRNGKADAKEDAAAAERRRIDEENQAVLSSMSPQDIVGAQKDLYDSLDPTLIQMLLRRATLDQRPTGLDPFDIPPAPEPESKQAPPPEIKIEDTSKEPNKSDETPAPASPKPKPKKTVTFDAAAPDNADSAHDTTHFPSAPSVPDLDPSDPNFLETLHKKYFPNLPADPSKLAWMAPLPSEHSPADRESPYYPGQDSLPISSLRFDFRGSLIPPRASRSIPVSKGLHHHGEAPEAAGYTIPELARLARSAVPAQRCVAYQTLGRMLYRLGQGEWGVGAGGRDGDEDDLAFAMWRCFAEGRVLDALAEEASLPEGKGHMSAKAYATEALWLLEKGGWREKWRGL</sequence>
<organism evidence="5 6">
    <name type="scientific">Schizothecium vesticola</name>
    <dbReference type="NCBI Taxonomy" id="314040"/>
    <lineage>
        <taxon>Eukaryota</taxon>
        <taxon>Fungi</taxon>
        <taxon>Dikarya</taxon>
        <taxon>Ascomycota</taxon>
        <taxon>Pezizomycotina</taxon>
        <taxon>Sordariomycetes</taxon>
        <taxon>Sordariomycetidae</taxon>
        <taxon>Sordariales</taxon>
        <taxon>Schizotheciaceae</taxon>
        <taxon>Schizothecium</taxon>
    </lineage>
</organism>
<dbReference type="PANTHER" id="PTHR21483">
    <property type="entry name" value="RNA POLYMERASE II-ASSOCIATED PROTEIN 1"/>
    <property type="match status" value="1"/>
</dbReference>
<dbReference type="InterPro" id="IPR013929">
    <property type="entry name" value="RPAP1_C"/>
</dbReference>
<feature type="compositionally biased region" description="Basic and acidic residues" evidence="2">
    <location>
        <begin position="67"/>
        <end position="85"/>
    </location>
</feature>
<keyword evidence="6" id="KW-1185">Reference proteome</keyword>
<dbReference type="Pfam" id="PF08621">
    <property type="entry name" value="RPAP1_N"/>
    <property type="match status" value="1"/>
</dbReference>
<dbReference type="Pfam" id="PF08620">
    <property type="entry name" value="RPAP1_C"/>
    <property type="match status" value="1"/>
</dbReference>
<dbReference type="Proteomes" id="UP001172155">
    <property type="component" value="Unassembled WGS sequence"/>
</dbReference>
<evidence type="ECO:0000259" key="4">
    <source>
        <dbReference type="Pfam" id="PF08621"/>
    </source>
</evidence>
<evidence type="ECO:0000313" key="5">
    <source>
        <dbReference type="EMBL" id="KAK0749841.1"/>
    </source>
</evidence>
<evidence type="ECO:0000313" key="6">
    <source>
        <dbReference type="Proteomes" id="UP001172155"/>
    </source>
</evidence>
<feature type="compositionally biased region" description="Pro residues" evidence="2">
    <location>
        <begin position="135"/>
        <end position="151"/>
    </location>
</feature>
<proteinExistence type="inferred from homology"/>
<name>A0AA40F2F2_9PEZI</name>
<evidence type="ECO:0000256" key="2">
    <source>
        <dbReference type="SAM" id="MobiDB-lite"/>
    </source>
</evidence>
<evidence type="ECO:0000256" key="1">
    <source>
        <dbReference type="ARBA" id="ARBA00009953"/>
    </source>
</evidence>
<dbReference type="InterPro" id="IPR013930">
    <property type="entry name" value="RPAP1_N"/>
</dbReference>
<reference evidence="5" key="1">
    <citation type="submission" date="2023-06" db="EMBL/GenBank/DDBJ databases">
        <title>Genome-scale phylogeny and comparative genomics of the fungal order Sordariales.</title>
        <authorList>
            <consortium name="Lawrence Berkeley National Laboratory"/>
            <person name="Hensen N."/>
            <person name="Bonometti L."/>
            <person name="Westerberg I."/>
            <person name="Brannstrom I.O."/>
            <person name="Guillou S."/>
            <person name="Cros-Aarteil S."/>
            <person name="Calhoun S."/>
            <person name="Haridas S."/>
            <person name="Kuo A."/>
            <person name="Mondo S."/>
            <person name="Pangilinan J."/>
            <person name="Riley R."/>
            <person name="LaButti K."/>
            <person name="Andreopoulos B."/>
            <person name="Lipzen A."/>
            <person name="Chen C."/>
            <person name="Yanf M."/>
            <person name="Daum C."/>
            <person name="Ng V."/>
            <person name="Clum A."/>
            <person name="Steindorff A."/>
            <person name="Ohm R."/>
            <person name="Martin F."/>
            <person name="Silar P."/>
            <person name="Natvig D."/>
            <person name="Lalanne C."/>
            <person name="Gautier V."/>
            <person name="Ament-velasquez S.L."/>
            <person name="Kruys A."/>
            <person name="Hutchinson M.I."/>
            <person name="Powell A.J."/>
            <person name="Barry K."/>
            <person name="Miller A.N."/>
            <person name="Grigoriev I.V."/>
            <person name="Debuchy R."/>
            <person name="Gladieux P."/>
            <person name="Thoren M.H."/>
            <person name="Johannesson H."/>
        </authorList>
    </citation>
    <scope>NUCLEOTIDE SEQUENCE</scope>
    <source>
        <strain evidence="5">SMH3187-1</strain>
    </source>
</reference>
<comment type="similarity">
    <text evidence="1">Belongs to the RPAP1 family.</text>
</comment>
<feature type="region of interest" description="Disordered" evidence="2">
    <location>
        <begin position="125"/>
        <end position="214"/>
    </location>
</feature>
<dbReference type="AlphaFoldDB" id="A0AA40F2F2"/>
<feature type="domain" description="RPAP1 N-terminal" evidence="4">
    <location>
        <begin position="81"/>
        <end position="125"/>
    </location>
</feature>
<feature type="compositionally biased region" description="Basic and acidic residues" evidence="2">
    <location>
        <begin position="152"/>
        <end position="166"/>
    </location>
</feature>
<dbReference type="EMBL" id="JAUKUD010000003">
    <property type="protein sequence ID" value="KAK0749841.1"/>
    <property type="molecule type" value="Genomic_DNA"/>
</dbReference>
<comment type="caution">
    <text evidence="5">The sequence shown here is derived from an EMBL/GenBank/DDBJ whole genome shotgun (WGS) entry which is preliminary data.</text>
</comment>
<feature type="compositionally biased region" description="Basic residues" evidence="2">
    <location>
        <begin position="37"/>
        <end position="48"/>
    </location>
</feature>
<gene>
    <name evidence="5" type="ORF">B0T18DRAFT_324064</name>
</gene>